<evidence type="ECO:0000313" key="1">
    <source>
        <dbReference type="EMBL" id="MBB4883986.1"/>
    </source>
</evidence>
<keyword evidence="2" id="KW-1185">Reference proteome</keyword>
<gene>
    <name evidence="1" type="ORF">BJ976_002394</name>
</gene>
<organism evidence="1 2">
    <name type="scientific">Micrococcus flavus</name>
    <dbReference type="NCBI Taxonomy" id="384602"/>
    <lineage>
        <taxon>Bacteria</taxon>
        <taxon>Bacillati</taxon>
        <taxon>Actinomycetota</taxon>
        <taxon>Actinomycetes</taxon>
        <taxon>Micrococcales</taxon>
        <taxon>Micrococcaceae</taxon>
        <taxon>Micrococcus</taxon>
    </lineage>
</organism>
<dbReference type="AlphaFoldDB" id="A0A4Y8WWJ6"/>
<accession>A0A4Y8WWJ6</accession>
<dbReference type="EMBL" id="JACHMC010000002">
    <property type="protein sequence ID" value="MBB4883986.1"/>
    <property type="molecule type" value="Genomic_DNA"/>
</dbReference>
<comment type="caution">
    <text evidence="1">The sequence shown here is derived from an EMBL/GenBank/DDBJ whole genome shotgun (WGS) entry which is preliminary data.</text>
</comment>
<proteinExistence type="predicted"/>
<dbReference type="RefSeq" id="WP_135030752.1">
    <property type="nucleotide sequence ID" value="NZ_BMLA01000013.1"/>
</dbReference>
<sequence>MGQQIETSPAGYFVDRARVVLAQASAAPDADPTPLAQWAEEAKRRDQRTGGVLVTRDGRIVAEWHQRRATTTDPGGAWVASKDMQRIVGGTSWVNALDRAQAQIGRALGEPVAALSASTLTTGHAPRYGGGE</sequence>
<dbReference type="Proteomes" id="UP000560081">
    <property type="component" value="Unassembled WGS sequence"/>
</dbReference>
<protein>
    <submittedName>
        <fullName evidence="1">Uncharacterized protein</fullName>
    </submittedName>
</protein>
<name>A0A4Y8WWJ6_9MICC</name>
<dbReference type="OrthoDB" id="9814204at2"/>
<reference evidence="1 2" key="1">
    <citation type="submission" date="2020-08" db="EMBL/GenBank/DDBJ databases">
        <title>Sequencing the genomes of 1000 actinobacteria strains.</title>
        <authorList>
            <person name="Klenk H.-P."/>
        </authorList>
    </citation>
    <scope>NUCLEOTIDE SEQUENCE [LARGE SCALE GENOMIC DNA]</scope>
    <source>
        <strain evidence="1 2">DSM 19079</strain>
    </source>
</reference>
<evidence type="ECO:0000313" key="2">
    <source>
        <dbReference type="Proteomes" id="UP000560081"/>
    </source>
</evidence>